<dbReference type="Proteomes" id="UP000266643">
    <property type="component" value="Unassembled WGS sequence"/>
</dbReference>
<dbReference type="EMBL" id="QUTC01012051">
    <property type="protein sequence ID" value="RHY37780.1"/>
    <property type="molecule type" value="Genomic_DNA"/>
</dbReference>
<dbReference type="AlphaFoldDB" id="A0A397B2R7"/>
<evidence type="ECO:0000256" key="6">
    <source>
        <dbReference type="ARBA" id="ARBA00022989"/>
    </source>
</evidence>
<dbReference type="GO" id="GO:0005460">
    <property type="term" value="F:UDP-glucose transmembrane transporter activity"/>
    <property type="evidence" value="ECO:0007669"/>
    <property type="project" value="TreeGrafter"/>
</dbReference>
<feature type="transmembrane region" description="Helical" evidence="9">
    <location>
        <begin position="98"/>
        <end position="116"/>
    </location>
</feature>
<dbReference type="Proteomes" id="UP000265716">
    <property type="component" value="Unassembled WGS sequence"/>
</dbReference>
<evidence type="ECO:0000313" key="15">
    <source>
        <dbReference type="Proteomes" id="UP000265716"/>
    </source>
</evidence>
<evidence type="ECO:0000313" key="16">
    <source>
        <dbReference type="Proteomes" id="UP000266196"/>
    </source>
</evidence>
<dbReference type="Pfam" id="PF08449">
    <property type="entry name" value="UAA"/>
    <property type="match status" value="1"/>
</dbReference>
<evidence type="ECO:0000313" key="13">
    <source>
        <dbReference type="EMBL" id="RHZ08432.1"/>
    </source>
</evidence>
<evidence type="ECO:0000256" key="2">
    <source>
        <dbReference type="ARBA" id="ARBA00010694"/>
    </source>
</evidence>
<accession>A0A397B2R7</accession>
<comment type="similarity">
    <text evidence="2">Belongs to the nucleotide-sugar transporter family. SLC35B subfamily.</text>
</comment>
<evidence type="ECO:0000256" key="7">
    <source>
        <dbReference type="ARBA" id="ARBA00023136"/>
    </source>
</evidence>
<evidence type="ECO:0000313" key="17">
    <source>
        <dbReference type="Proteomes" id="UP000266239"/>
    </source>
</evidence>
<dbReference type="InterPro" id="IPR013657">
    <property type="entry name" value="SCL35B1-4/HUT1"/>
</dbReference>
<sequence>MAPQSVPLAAAPIATMEPLEVNAPTSSPPSSSLQSVLVRSHRFALYEYECLVQCFRIPSAPSTSACLMVFYSFGLVVCFGAYAYVLERLTIDGNGPNEFVLMFVCCVVYAILSYVGKVLAREQHVDTAPWYVFLVLSFTTFSSTFLSTYSLRYVSYVFRVLGKTCKPIPIMAIGLALGKRYPPRKYLSVAMVTVGAMLFFVYKSAASSSSHHHSTTVDATAVSSHNAADNATMNAEIGALLLVISLFFDGATGALEEKFMTQYQMGPFTMMHKINVVSTLLSAVLIVVTSQEATLLHVVANFSVSRDLLLLGLCGGVGQMFIFLMISRFGALMTSVAGTARKILTLCVSILAFGHVLTQMQYVGLAVAVAGMCVNLVRGQGSPTSAKQTLSQEALDTEETTGFLQDDKDGDDADHDERRRRDDDDDEGNVPPSKGVFPDVRGNLVPKQDEYGIAIDIAFRATTSV</sequence>
<dbReference type="Proteomes" id="UP000286510">
    <property type="component" value="Unassembled WGS sequence"/>
</dbReference>
<reference evidence="15 16" key="1">
    <citation type="submission" date="2018-08" db="EMBL/GenBank/DDBJ databases">
        <title>Aphanomyces genome sequencing and annotation.</title>
        <authorList>
            <person name="Minardi D."/>
            <person name="Oidtmann B."/>
            <person name="Van Der Giezen M."/>
            <person name="Studholme D.J."/>
        </authorList>
    </citation>
    <scope>NUCLEOTIDE SEQUENCE [LARGE SCALE GENOMIC DNA]</scope>
    <source>
        <strain evidence="14 16">197901</strain>
        <strain evidence="12 18">D2</strain>
        <strain evidence="13 19">FDL457</strain>
        <strain evidence="11 15">SA</strain>
        <strain evidence="10 17">Yx</strain>
    </source>
</reference>
<evidence type="ECO:0000256" key="9">
    <source>
        <dbReference type="SAM" id="Phobius"/>
    </source>
</evidence>
<keyword evidence="5" id="KW-0256">Endoplasmic reticulum</keyword>
<feature type="compositionally biased region" description="Polar residues" evidence="8">
    <location>
        <begin position="382"/>
        <end position="394"/>
    </location>
</feature>
<dbReference type="GO" id="GO:0005459">
    <property type="term" value="F:UDP-galactose transmembrane transporter activity"/>
    <property type="evidence" value="ECO:0007669"/>
    <property type="project" value="TreeGrafter"/>
</dbReference>
<keyword evidence="3" id="KW-0813">Transport</keyword>
<feature type="transmembrane region" description="Helical" evidence="9">
    <location>
        <begin position="276"/>
        <end position="296"/>
    </location>
</feature>
<evidence type="ECO:0000313" key="11">
    <source>
        <dbReference type="EMBL" id="RHY37780.1"/>
    </source>
</evidence>
<feature type="transmembrane region" description="Helical" evidence="9">
    <location>
        <begin position="68"/>
        <end position="86"/>
    </location>
</feature>
<evidence type="ECO:0000256" key="4">
    <source>
        <dbReference type="ARBA" id="ARBA00022692"/>
    </source>
</evidence>
<dbReference type="VEuPathDB" id="FungiDB:H257_11547"/>
<dbReference type="EMBL" id="QUTF01015844">
    <property type="protein sequence ID" value="RHZ08432.1"/>
    <property type="molecule type" value="Genomic_DNA"/>
</dbReference>
<comment type="subcellular location">
    <subcellularLocation>
        <location evidence="1">Endoplasmic reticulum membrane</location>
        <topology evidence="1">Multi-pass membrane protein</topology>
    </subcellularLocation>
</comment>
<evidence type="ECO:0008006" key="20">
    <source>
        <dbReference type="Google" id="ProtNLM"/>
    </source>
</evidence>
<proteinExistence type="inferred from homology"/>
<keyword evidence="7 9" id="KW-0472">Membrane</keyword>
<dbReference type="InterPro" id="IPR037185">
    <property type="entry name" value="EmrE-like"/>
</dbReference>
<dbReference type="EMBL" id="QUTD01005487">
    <property type="protein sequence ID" value="RHY61519.1"/>
    <property type="molecule type" value="Genomic_DNA"/>
</dbReference>
<dbReference type="EMBL" id="QUTE01011318">
    <property type="protein sequence ID" value="RHZ10269.1"/>
    <property type="molecule type" value="Genomic_DNA"/>
</dbReference>
<feature type="transmembrane region" description="Helical" evidence="9">
    <location>
        <begin position="237"/>
        <end position="255"/>
    </location>
</feature>
<organism evidence="10 17">
    <name type="scientific">Aphanomyces astaci</name>
    <name type="common">Crayfish plague agent</name>
    <dbReference type="NCBI Taxonomy" id="112090"/>
    <lineage>
        <taxon>Eukaryota</taxon>
        <taxon>Sar</taxon>
        <taxon>Stramenopiles</taxon>
        <taxon>Oomycota</taxon>
        <taxon>Saprolegniomycetes</taxon>
        <taxon>Saprolegniales</taxon>
        <taxon>Verrucalvaceae</taxon>
        <taxon>Aphanomyces</taxon>
    </lineage>
</organism>
<evidence type="ECO:0000313" key="12">
    <source>
        <dbReference type="EMBL" id="RHY61519.1"/>
    </source>
</evidence>
<dbReference type="GO" id="GO:0005789">
    <property type="term" value="C:endoplasmic reticulum membrane"/>
    <property type="evidence" value="ECO:0007669"/>
    <property type="project" value="UniProtKB-SubCell"/>
</dbReference>
<comment type="caution">
    <text evidence="10">The sequence shown here is derived from an EMBL/GenBank/DDBJ whole genome shotgun (WGS) entry which is preliminary data.</text>
</comment>
<evidence type="ECO:0000313" key="19">
    <source>
        <dbReference type="Proteomes" id="UP000286510"/>
    </source>
</evidence>
<feature type="region of interest" description="Disordered" evidence="8">
    <location>
        <begin position="382"/>
        <end position="443"/>
    </location>
</feature>
<evidence type="ECO:0000313" key="18">
    <source>
        <dbReference type="Proteomes" id="UP000266643"/>
    </source>
</evidence>
<name>A0A397B2R7_APHAT</name>
<evidence type="ECO:0000313" key="10">
    <source>
        <dbReference type="EMBL" id="RHY14446.1"/>
    </source>
</evidence>
<evidence type="ECO:0000256" key="5">
    <source>
        <dbReference type="ARBA" id="ARBA00022824"/>
    </source>
</evidence>
<dbReference type="PANTHER" id="PTHR10778">
    <property type="entry name" value="SOLUTE CARRIER FAMILY 35 MEMBER B"/>
    <property type="match status" value="1"/>
</dbReference>
<evidence type="ECO:0000256" key="8">
    <source>
        <dbReference type="SAM" id="MobiDB-lite"/>
    </source>
</evidence>
<feature type="transmembrane region" description="Helical" evidence="9">
    <location>
        <begin position="186"/>
        <end position="205"/>
    </location>
</feature>
<evidence type="ECO:0000313" key="14">
    <source>
        <dbReference type="EMBL" id="RHZ10269.1"/>
    </source>
</evidence>
<protein>
    <recommendedName>
        <fullName evidence="20">Sugar phosphate transporter domain-containing protein</fullName>
    </recommendedName>
</protein>
<feature type="transmembrane region" description="Helical" evidence="9">
    <location>
        <begin position="128"/>
        <end position="149"/>
    </location>
</feature>
<dbReference type="GO" id="GO:0000139">
    <property type="term" value="C:Golgi membrane"/>
    <property type="evidence" value="ECO:0007669"/>
    <property type="project" value="TreeGrafter"/>
</dbReference>
<dbReference type="PANTHER" id="PTHR10778:SF10">
    <property type="entry name" value="SOLUTE CARRIER FAMILY 35 MEMBER B1"/>
    <property type="match status" value="1"/>
</dbReference>
<dbReference type="EMBL" id="QUTA01005713">
    <property type="protein sequence ID" value="RHY14446.1"/>
    <property type="molecule type" value="Genomic_DNA"/>
</dbReference>
<keyword evidence="4 9" id="KW-0812">Transmembrane</keyword>
<dbReference type="Proteomes" id="UP000266196">
    <property type="component" value="Unassembled WGS sequence"/>
</dbReference>
<evidence type="ECO:0000256" key="1">
    <source>
        <dbReference type="ARBA" id="ARBA00004477"/>
    </source>
</evidence>
<keyword evidence="6 9" id="KW-1133">Transmembrane helix</keyword>
<dbReference type="SUPFAM" id="SSF103481">
    <property type="entry name" value="Multidrug resistance efflux transporter EmrE"/>
    <property type="match status" value="1"/>
</dbReference>
<feature type="transmembrane region" description="Helical" evidence="9">
    <location>
        <begin position="339"/>
        <end position="356"/>
    </location>
</feature>
<gene>
    <name evidence="10" type="ORF">DYB25_001763</name>
    <name evidence="13" type="ORF">DYB26_009702</name>
    <name evidence="12" type="ORF">DYB30_002872</name>
    <name evidence="14" type="ORF">DYB31_002964</name>
    <name evidence="11" type="ORF">DYB38_000392</name>
</gene>
<feature type="transmembrane region" description="Helical" evidence="9">
    <location>
        <begin position="308"/>
        <end position="327"/>
    </location>
</feature>
<evidence type="ECO:0000256" key="3">
    <source>
        <dbReference type="ARBA" id="ARBA00022448"/>
    </source>
</evidence>
<dbReference type="Proteomes" id="UP000266239">
    <property type="component" value="Unassembled WGS sequence"/>
</dbReference>